<proteinExistence type="predicted"/>
<keyword evidence="4" id="KW-1185">Reference proteome</keyword>
<dbReference type="Pfam" id="PF25312">
    <property type="entry name" value="Allergen_Asp_f_4"/>
    <property type="match status" value="1"/>
</dbReference>
<protein>
    <recommendedName>
        <fullName evidence="5">Allergen Asp f 4</fullName>
    </recommendedName>
</protein>
<evidence type="ECO:0000313" key="4">
    <source>
        <dbReference type="Proteomes" id="UP001175261"/>
    </source>
</evidence>
<dbReference type="InterPro" id="IPR038903">
    <property type="entry name" value="Allergen_Asp_f_4"/>
</dbReference>
<dbReference type="AlphaFoldDB" id="A0AA39L6A1"/>
<feature type="region of interest" description="Disordered" evidence="1">
    <location>
        <begin position="53"/>
        <end position="98"/>
    </location>
</feature>
<sequence>MKFTTSTVLFAAALGASAHPSGHAHKHAHRSLEARADFVMNLKPVPVAPVAPVAPAAPTTTTTQQPAPAATSQTAAAPQNAKPSSTGPPPSKGSGAAKPFCGGQSYAKSYSKKRATVADIFYKGNIGAPNAYGCNLMLVDEDVAEQYDHITTFTNADTKTQQCACFNKIGPVGGQVNGFFNGNEALKFTVAPGEKKYLAADVNTQGGCSCGPGEVALTTWGEFADTWLEFDFASDINKGWSGADASCLVAAAEKMNIQGMNVCGHGTCSTINPGGTGTNAYLGGMEAEDGVGLNIPPGPVRLSVTLAYNGSN</sequence>
<dbReference type="GO" id="GO:0005576">
    <property type="term" value="C:extracellular region"/>
    <property type="evidence" value="ECO:0007669"/>
    <property type="project" value="InterPro"/>
</dbReference>
<feature type="compositionally biased region" description="Low complexity" evidence="1">
    <location>
        <begin position="53"/>
        <end position="85"/>
    </location>
</feature>
<organism evidence="3 4">
    <name type="scientific">Sarocladium strictum</name>
    <name type="common">Black bundle disease fungus</name>
    <name type="synonym">Acremonium strictum</name>
    <dbReference type="NCBI Taxonomy" id="5046"/>
    <lineage>
        <taxon>Eukaryota</taxon>
        <taxon>Fungi</taxon>
        <taxon>Dikarya</taxon>
        <taxon>Ascomycota</taxon>
        <taxon>Pezizomycotina</taxon>
        <taxon>Sordariomycetes</taxon>
        <taxon>Hypocreomycetidae</taxon>
        <taxon>Hypocreales</taxon>
        <taxon>Sarocladiaceae</taxon>
        <taxon>Sarocladium</taxon>
    </lineage>
</organism>
<dbReference type="GO" id="GO:0019863">
    <property type="term" value="F:IgE binding"/>
    <property type="evidence" value="ECO:0007669"/>
    <property type="project" value="InterPro"/>
</dbReference>
<dbReference type="EMBL" id="JAPDFR010000006">
    <property type="protein sequence ID" value="KAK0385697.1"/>
    <property type="molecule type" value="Genomic_DNA"/>
</dbReference>
<dbReference type="PANTHER" id="PTHR42039">
    <property type="entry name" value="PUTATIVE (AFU_ORTHOLOGUE AFUA_3G02940)-RELATED"/>
    <property type="match status" value="1"/>
</dbReference>
<evidence type="ECO:0000313" key="3">
    <source>
        <dbReference type="EMBL" id="KAK0385697.1"/>
    </source>
</evidence>
<dbReference type="PANTHER" id="PTHR42039:SF1">
    <property type="entry name" value="PUTATIVE (AFU_ORTHOLOGUE AFUA_3G02940)-RELATED"/>
    <property type="match status" value="1"/>
</dbReference>
<keyword evidence="2" id="KW-0732">Signal</keyword>
<dbReference type="Proteomes" id="UP001175261">
    <property type="component" value="Unassembled WGS sequence"/>
</dbReference>
<feature type="signal peptide" evidence="2">
    <location>
        <begin position="1"/>
        <end position="18"/>
    </location>
</feature>
<evidence type="ECO:0000256" key="2">
    <source>
        <dbReference type="SAM" id="SignalP"/>
    </source>
</evidence>
<accession>A0AA39L6A1</accession>
<gene>
    <name evidence="3" type="ORF">NLU13_6874</name>
</gene>
<evidence type="ECO:0000256" key="1">
    <source>
        <dbReference type="SAM" id="MobiDB-lite"/>
    </source>
</evidence>
<feature type="chain" id="PRO_5041410376" description="Allergen Asp f 4" evidence="2">
    <location>
        <begin position="19"/>
        <end position="312"/>
    </location>
</feature>
<evidence type="ECO:0008006" key="5">
    <source>
        <dbReference type="Google" id="ProtNLM"/>
    </source>
</evidence>
<name>A0AA39L6A1_SARSR</name>
<reference evidence="3" key="1">
    <citation type="submission" date="2022-10" db="EMBL/GenBank/DDBJ databases">
        <title>Determination and structural analysis of whole genome sequence of Sarocladium strictum F4-1.</title>
        <authorList>
            <person name="Hu L."/>
            <person name="Jiang Y."/>
        </authorList>
    </citation>
    <scope>NUCLEOTIDE SEQUENCE</scope>
    <source>
        <strain evidence="3">F4-1</strain>
    </source>
</reference>
<comment type="caution">
    <text evidence="3">The sequence shown here is derived from an EMBL/GenBank/DDBJ whole genome shotgun (WGS) entry which is preliminary data.</text>
</comment>